<evidence type="ECO:0000313" key="9">
    <source>
        <dbReference type="EMBL" id="RVU13917.1"/>
    </source>
</evidence>
<evidence type="ECO:0000313" key="10">
    <source>
        <dbReference type="Proteomes" id="UP000286997"/>
    </source>
</evidence>
<evidence type="ECO:0000256" key="7">
    <source>
        <dbReference type="RuleBase" id="RU363032"/>
    </source>
</evidence>
<dbReference type="PANTHER" id="PTHR43163">
    <property type="entry name" value="DIPEPTIDE TRANSPORT SYSTEM PERMEASE PROTEIN DPPB-RELATED"/>
    <property type="match status" value="1"/>
</dbReference>
<dbReference type="InterPro" id="IPR000515">
    <property type="entry name" value="MetI-like"/>
</dbReference>
<dbReference type="InterPro" id="IPR035906">
    <property type="entry name" value="MetI-like_sf"/>
</dbReference>
<accession>A0A437NV97</accession>
<feature type="domain" description="ABC transmembrane type-1" evidence="8">
    <location>
        <begin position="113"/>
        <end position="344"/>
    </location>
</feature>
<dbReference type="AlphaFoldDB" id="A0A437NV97"/>
<gene>
    <name evidence="9" type="ORF">EOE48_25585</name>
</gene>
<evidence type="ECO:0000256" key="5">
    <source>
        <dbReference type="ARBA" id="ARBA00022989"/>
    </source>
</evidence>
<feature type="transmembrane region" description="Helical" evidence="7">
    <location>
        <begin position="325"/>
        <end position="347"/>
    </location>
</feature>
<dbReference type="GO" id="GO:0071916">
    <property type="term" value="F:dipeptide transmembrane transporter activity"/>
    <property type="evidence" value="ECO:0007669"/>
    <property type="project" value="TreeGrafter"/>
</dbReference>
<comment type="caution">
    <text evidence="9">The sequence shown here is derived from an EMBL/GenBank/DDBJ whole genome shotgun (WGS) entry which is preliminary data.</text>
</comment>
<evidence type="ECO:0000256" key="2">
    <source>
        <dbReference type="ARBA" id="ARBA00022448"/>
    </source>
</evidence>
<feature type="transmembrane region" description="Helical" evidence="7">
    <location>
        <begin position="217"/>
        <end position="237"/>
    </location>
</feature>
<dbReference type="PROSITE" id="PS50928">
    <property type="entry name" value="ABC_TM1"/>
    <property type="match status" value="1"/>
</dbReference>
<dbReference type="Pfam" id="PF19300">
    <property type="entry name" value="BPD_transp_1_N"/>
    <property type="match status" value="1"/>
</dbReference>
<dbReference type="InterPro" id="IPR045621">
    <property type="entry name" value="BPD_transp_1_N"/>
</dbReference>
<comment type="similarity">
    <text evidence="7">Belongs to the binding-protein-dependent transport system permease family.</text>
</comment>
<dbReference type="Gene3D" id="1.10.3720.10">
    <property type="entry name" value="MetI-like"/>
    <property type="match status" value="1"/>
</dbReference>
<keyword evidence="10" id="KW-1185">Reference proteome</keyword>
<feature type="transmembrane region" description="Helical" evidence="7">
    <location>
        <begin position="30"/>
        <end position="47"/>
    </location>
</feature>
<evidence type="ECO:0000259" key="8">
    <source>
        <dbReference type="PROSITE" id="PS50928"/>
    </source>
</evidence>
<protein>
    <submittedName>
        <fullName evidence="9">ABC transporter permease</fullName>
    </submittedName>
</protein>
<evidence type="ECO:0000256" key="6">
    <source>
        <dbReference type="ARBA" id="ARBA00023136"/>
    </source>
</evidence>
<organism evidence="9 10">
    <name type="scientific">Methylobacterium oryzihabitans</name>
    <dbReference type="NCBI Taxonomy" id="2499852"/>
    <lineage>
        <taxon>Bacteria</taxon>
        <taxon>Pseudomonadati</taxon>
        <taxon>Pseudomonadota</taxon>
        <taxon>Alphaproteobacteria</taxon>
        <taxon>Hyphomicrobiales</taxon>
        <taxon>Methylobacteriaceae</taxon>
        <taxon>Methylobacterium</taxon>
    </lineage>
</organism>
<reference evidence="9 10" key="1">
    <citation type="submission" date="2019-01" db="EMBL/GenBank/DDBJ databases">
        <authorList>
            <person name="Chen W.-M."/>
        </authorList>
    </citation>
    <scope>NUCLEOTIDE SEQUENCE [LARGE SCALE GENOMIC DNA]</scope>
    <source>
        <strain evidence="9 10">TER-1</strain>
    </source>
</reference>
<keyword evidence="6 7" id="KW-0472">Membrane</keyword>
<feature type="transmembrane region" description="Helical" evidence="7">
    <location>
        <begin position="119"/>
        <end position="140"/>
    </location>
</feature>
<dbReference type="Proteomes" id="UP000286997">
    <property type="component" value="Unassembled WGS sequence"/>
</dbReference>
<evidence type="ECO:0000256" key="1">
    <source>
        <dbReference type="ARBA" id="ARBA00004651"/>
    </source>
</evidence>
<keyword evidence="5 7" id="KW-1133">Transmembrane helix</keyword>
<keyword evidence="3" id="KW-1003">Cell membrane</keyword>
<dbReference type="OrthoDB" id="9805855at2"/>
<sequence length="354" mass="37492">MAASRPASSRPASPWAGIARRAGRRLASSLPALLGVLVLTFLLMRVLPGDPAVFFASGPNAGKAEIEEVRRQMGLDRPVPEQLVRYLGDVATGHLGRSMTTGQPVLTDLRRRLPASLELTFTALAIALALAIPLGIAAALRPGSLVDHGVRFLCALGVCVPTFVSGLLLIYVFYYLLGLAPDPTGRIDVFAATPPDITGFLLVDFALVGDGEGWRNAASQLVLPALTMALFVLAPLARITRASMLAVLGSDFIRTARSLGLPPRRVVVTYALRNAILPVLTIAGIVFSTMLGANVLVEKVFSWPGVASYALDALLASDYAPVQGFVLLMASLFVLVNLTVDVLYGLADPRISVE</sequence>
<dbReference type="FunFam" id="1.10.3720.10:FF:000149">
    <property type="entry name" value="ABC transporter permease protein"/>
    <property type="match status" value="1"/>
</dbReference>
<dbReference type="Pfam" id="PF00528">
    <property type="entry name" value="BPD_transp_1"/>
    <property type="match status" value="1"/>
</dbReference>
<feature type="transmembrane region" description="Helical" evidence="7">
    <location>
        <begin position="152"/>
        <end position="177"/>
    </location>
</feature>
<name>A0A437NV97_9HYPH</name>
<dbReference type="SUPFAM" id="SSF161098">
    <property type="entry name" value="MetI-like"/>
    <property type="match status" value="1"/>
</dbReference>
<dbReference type="CDD" id="cd06261">
    <property type="entry name" value="TM_PBP2"/>
    <property type="match status" value="1"/>
</dbReference>
<evidence type="ECO:0000256" key="4">
    <source>
        <dbReference type="ARBA" id="ARBA00022692"/>
    </source>
</evidence>
<dbReference type="RefSeq" id="WP_127733707.1">
    <property type="nucleotide sequence ID" value="NZ_SACP01000039.1"/>
</dbReference>
<comment type="subcellular location">
    <subcellularLocation>
        <location evidence="1 7">Cell membrane</location>
        <topology evidence="1 7">Multi-pass membrane protein</topology>
    </subcellularLocation>
</comment>
<dbReference type="EMBL" id="SACP01000039">
    <property type="protein sequence ID" value="RVU13917.1"/>
    <property type="molecule type" value="Genomic_DNA"/>
</dbReference>
<proteinExistence type="inferred from homology"/>
<evidence type="ECO:0000256" key="3">
    <source>
        <dbReference type="ARBA" id="ARBA00022475"/>
    </source>
</evidence>
<feature type="transmembrane region" description="Helical" evidence="7">
    <location>
        <begin position="275"/>
        <end position="297"/>
    </location>
</feature>
<keyword evidence="4 7" id="KW-0812">Transmembrane</keyword>
<keyword evidence="2 7" id="KW-0813">Transport</keyword>
<dbReference type="PANTHER" id="PTHR43163:SF6">
    <property type="entry name" value="DIPEPTIDE TRANSPORT SYSTEM PERMEASE PROTEIN DPPB-RELATED"/>
    <property type="match status" value="1"/>
</dbReference>
<dbReference type="GO" id="GO:0005886">
    <property type="term" value="C:plasma membrane"/>
    <property type="evidence" value="ECO:0007669"/>
    <property type="project" value="UniProtKB-SubCell"/>
</dbReference>